<dbReference type="OrthoDB" id="3463103at2"/>
<protein>
    <submittedName>
        <fullName evidence="2">Uncharacterized protein</fullName>
    </submittedName>
</protein>
<sequence length="374" mass="38753">MSHAIVLDLDEDLLISVGDGGTETVAAPSPLGPLPPGPLVVVRSGAELDLARLELIRHAVGPREFHACGRLVAAAAAAAATGAEGTLLVCDATWATLRAGLVTVNGTRLHLGRFIEVPDLGGLAFASTVAPEAPATALAETLDEEAHRIAAVTGVAADDDLYRDVRAASVAGHDVSAGALMDAVAGYERRLRAELGPLRPADAVWTVVSGGFGGFGLLRGLFGQVSGREPVGGTGWVATGAAVLARGRYGEPAPDQVRAVLPLHRRRHGRFEQMLVGLPSAYGSFAALDGRPLLLGVCDAEPCDVPLGHRDPLRIEIDGLAREADLSDLPTGRYQIGLRTLRDGTPRLVLFDPDGSPPAVLSPSGPARNEVPND</sequence>
<proteinExistence type="predicted"/>
<dbReference type="Proteomes" id="UP000282674">
    <property type="component" value="Unassembled WGS sequence"/>
</dbReference>
<gene>
    <name evidence="2" type="ORF">EBO15_33580</name>
</gene>
<evidence type="ECO:0000256" key="1">
    <source>
        <dbReference type="SAM" id="MobiDB-lite"/>
    </source>
</evidence>
<dbReference type="RefSeq" id="WP_122198505.1">
    <property type="nucleotide sequence ID" value="NZ_JBHSKC010000048.1"/>
</dbReference>
<name>A0A3M2LM56_9ACTN</name>
<dbReference type="AlphaFoldDB" id="A0A3M2LM56"/>
<accession>A0A3M2LM56</accession>
<evidence type="ECO:0000313" key="3">
    <source>
        <dbReference type="Proteomes" id="UP000282674"/>
    </source>
</evidence>
<evidence type="ECO:0000313" key="2">
    <source>
        <dbReference type="EMBL" id="RMI38206.1"/>
    </source>
</evidence>
<organism evidence="2 3">
    <name type="scientific">Actinomadura harenae</name>
    <dbReference type="NCBI Taxonomy" id="2483351"/>
    <lineage>
        <taxon>Bacteria</taxon>
        <taxon>Bacillati</taxon>
        <taxon>Actinomycetota</taxon>
        <taxon>Actinomycetes</taxon>
        <taxon>Streptosporangiales</taxon>
        <taxon>Thermomonosporaceae</taxon>
        <taxon>Actinomadura</taxon>
    </lineage>
</organism>
<keyword evidence="3" id="KW-1185">Reference proteome</keyword>
<dbReference type="EMBL" id="RFFG01000090">
    <property type="protein sequence ID" value="RMI38206.1"/>
    <property type="molecule type" value="Genomic_DNA"/>
</dbReference>
<feature type="region of interest" description="Disordered" evidence="1">
    <location>
        <begin position="353"/>
        <end position="374"/>
    </location>
</feature>
<reference evidence="2 3" key="1">
    <citation type="submission" date="2018-10" db="EMBL/GenBank/DDBJ databases">
        <title>Isolation from soil.</title>
        <authorList>
            <person name="Hu J."/>
        </authorList>
    </citation>
    <scope>NUCLEOTIDE SEQUENCE [LARGE SCALE GENOMIC DNA]</scope>
    <source>
        <strain evidence="2 3">NEAU-Ht49</strain>
    </source>
</reference>
<comment type="caution">
    <text evidence="2">The sequence shown here is derived from an EMBL/GenBank/DDBJ whole genome shotgun (WGS) entry which is preliminary data.</text>
</comment>